<name>A0A1H6D898_9ACTN</name>
<protein>
    <submittedName>
        <fullName evidence="4">Lysophospholipase L1</fullName>
    </submittedName>
</protein>
<feature type="signal peptide" evidence="3">
    <location>
        <begin position="1"/>
        <end position="33"/>
    </location>
</feature>
<dbReference type="PROSITE" id="PS51318">
    <property type="entry name" value="TAT"/>
    <property type="match status" value="1"/>
</dbReference>
<dbReference type="Gene3D" id="3.40.50.1110">
    <property type="entry name" value="SGNH hydrolase"/>
    <property type="match status" value="1"/>
</dbReference>
<organism evidence="4 5">
    <name type="scientific">Actinacidiphila yanglinensis</name>
    <dbReference type="NCBI Taxonomy" id="310779"/>
    <lineage>
        <taxon>Bacteria</taxon>
        <taxon>Bacillati</taxon>
        <taxon>Actinomycetota</taxon>
        <taxon>Actinomycetes</taxon>
        <taxon>Kitasatosporales</taxon>
        <taxon>Streptomycetaceae</taxon>
        <taxon>Actinacidiphila</taxon>
    </lineage>
</organism>
<gene>
    <name evidence="4" type="ORF">SAMN05216223_112166</name>
</gene>
<reference evidence="4 5" key="1">
    <citation type="submission" date="2016-10" db="EMBL/GenBank/DDBJ databases">
        <authorList>
            <person name="de Groot N.N."/>
        </authorList>
    </citation>
    <scope>NUCLEOTIDE SEQUENCE [LARGE SCALE GENOMIC DNA]</scope>
    <source>
        <strain evidence="4 5">CGMCC 4.2023</strain>
    </source>
</reference>
<evidence type="ECO:0000313" key="5">
    <source>
        <dbReference type="Proteomes" id="UP000236754"/>
    </source>
</evidence>
<keyword evidence="5" id="KW-1185">Reference proteome</keyword>
<dbReference type="SUPFAM" id="SSF52266">
    <property type="entry name" value="SGNH hydrolase"/>
    <property type="match status" value="1"/>
</dbReference>
<dbReference type="RefSeq" id="WP_235032354.1">
    <property type="nucleotide sequence ID" value="NZ_FNVU01000012.1"/>
</dbReference>
<evidence type="ECO:0000256" key="2">
    <source>
        <dbReference type="ARBA" id="ARBA00022801"/>
    </source>
</evidence>
<proteinExistence type="inferred from homology"/>
<dbReference type="InterPro" id="IPR037459">
    <property type="entry name" value="RhgT-like"/>
</dbReference>
<sequence length="372" mass="38570">MHRSTRSTRRTRLAAAAVVAAATAAVLPGTAVAAAGPAPAGSVAEHCAPGPDGTGPTCSFDVPPGAYDVRVTLGSRTAAADTGIDAEANRTVLAPVATRAGHLDHRTLTIDVRTPESMPDGQEGDGTPGLQLRLTGTAPALAAVTVVPRPDGPRLFVISDSTASDWLNTVQRGWAQELPQYFRGGIDVANWAVSGSSSGSWLGNPRLFATLAPQLRPGDEVFIQLAHNDKDTTEADYRANYAALIDGVRAQGAKPVLVTPPVRHLFGTDGKITATGRIVNGLGVDLPAVMRDIARQDRLPLLDLTADSEALMERLGPDASFPLYADLPAGRSQTHFNEGGATTIAGLVAREIAGAHLPAAGFLRDRPAASGE</sequence>
<accession>A0A1H6D898</accession>
<keyword evidence="2" id="KW-0378">Hydrolase</keyword>
<dbReference type="InterPro" id="IPR008979">
    <property type="entry name" value="Galactose-bd-like_sf"/>
</dbReference>
<dbReference type="InterPro" id="IPR006311">
    <property type="entry name" value="TAT_signal"/>
</dbReference>
<evidence type="ECO:0000256" key="3">
    <source>
        <dbReference type="SAM" id="SignalP"/>
    </source>
</evidence>
<comment type="similarity">
    <text evidence="1">Belongs to the 'GDSL' lipolytic enzyme family.</text>
</comment>
<dbReference type="Gene3D" id="2.60.120.430">
    <property type="entry name" value="Galactose-binding lectin"/>
    <property type="match status" value="1"/>
</dbReference>
<evidence type="ECO:0000256" key="1">
    <source>
        <dbReference type="ARBA" id="ARBA00008668"/>
    </source>
</evidence>
<keyword evidence="3" id="KW-0732">Signal</keyword>
<evidence type="ECO:0000313" key="4">
    <source>
        <dbReference type="EMBL" id="SEG81103.1"/>
    </source>
</evidence>
<dbReference type="InterPro" id="IPR036514">
    <property type="entry name" value="SGNH_hydro_sf"/>
</dbReference>
<dbReference type="GO" id="GO:0016787">
    <property type="term" value="F:hydrolase activity"/>
    <property type="evidence" value="ECO:0007669"/>
    <property type="project" value="UniProtKB-KW"/>
</dbReference>
<dbReference type="AlphaFoldDB" id="A0A1H6D898"/>
<dbReference type="Proteomes" id="UP000236754">
    <property type="component" value="Unassembled WGS sequence"/>
</dbReference>
<dbReference type="PANTHER" id="PTHR43695">
    <property type="entry name" value="PUTATIVE (AFU_ORTHOLOGUE AFUA_2G17250)-RELATED"/>
    <property type="match status" value="1"/>
</dbReference>
<dbReference type="EMBL" id="FNVU01000012">
    <property type="protein sequence ID" value="SEG81103.1"/>
    <property type="molecule type" value="Genomic_DNA"/>
</dbReference>
<feature type="chain" id="PRO_5009295636" evidence="3">
    <location>
        <begin position="34"/>
        <end position="372"/>
    </location>
</feature>
<dbReference type="SUPFAM" id="SSF49785">
    <property type="entry name" value="Galactose-binding domain-like"/>
    <property type="match status" value="1"/>
</dbReference>
<dbReference type="PANTHER" id="PTHR43695:SF1">
    <property type="entry name" value="RHAMNOGALACTURONAN ACETYLESTERASE"/>
    <property type="match status" value="1"/>
</dbReference>